<keyword evidence="1" id="KW-0472">Membrane</keyword>
<reference evidence="3 4" key="2">
    <citation type="journal article" date="2016" name="Infect. Immun.">
        <title>Helicobacter saguini, a Novel Helicobacter Isolated from Cotton-Top Tamarins with Ulcerative Colitis, Has Proinflammatory Properties and Induces Typhlocolitis and Dysplasia in Gnotobiotic IL-10-/- Mice.</title>
        <authorList>
            <person name="Shen Z."/>
            <person name="Mannion A."/>
            <person name="Whary M.T."/>
            <person name="Muthupalani S."/>
            <person name="Sheh A."/>
            <person name="Feng Y."/>
            <person name="Gong G."/>
            <person name="Vandamme P."/>
            <person name="Holcombe H.R."/>
            <person name="Paster B.J."/>
            <person name="Fox J.G."/>
        </authorList>
    </citation>
    <scope>NUCLEOTIDE SEQUENCE [LARGE SCALE GENOMIC DNA]</scope>
    <source>
        <strain evidence="3 4">MIT 97-6194</strain>
    </source>
</reference>
<reference evidence="3" key="3">
    <citation type="submission" date="2018-04" db="EMBL/GenBank/DDBJ databases">
        <authorList>
            <person name="Sheh A."/>
            <person name="Shen Z."/>
            <person name="Mannion A.J."/>
            <person name="Fox J.G."/>
        </authorList>
    </citation>
    <scope>NUCLEOTIDE SEQUENCE</scope>
    <source>
        <strain evidence="3">MIT 97-6194</strain>
    </source>
</reference>
<dbReference type="EMBL" id="QBIU01000001">
    <property type="protein sequence ID" value="MWV68569.1"/>
    <property type="molecule type" value="Genomic_DNA"/>
</dbReference>
<dbReference type="AlphaFoldDB" id="A0A347VQY3"/>
<feature type="transmembrane region" description="Helical" evidence="1">
    <location>
        <begin position="6"/>
        <end position="23"/>
    </location>
</feature>
<evidence type="ECO:0000313" key="5">
    <source>
        <dbReference type="Proteomes" id="UP000477070"/>
    </source>
</evidence>
<protein>
    <recommendedName>
        <fullName evidence="6">Thioredoxin domain-containing protein</fullName>
    </recommendedName>
</protein>
<dbReference type="InterPro" id="IPR036249">
    <property type="entry name" value="Thioredoxin-like_sf"/>
</dbReference>
<evidence type="ECO:0000313" key="3">
    <source>
        <dbReference type="EMBL" id="TLD95893.1"/>
    </source>
</evidence>
<organism evidence="3 4">
    <name type="scientific">Helicobacter saguini</name>
    <dbReference type="NCBI Taxonomy" id="1548018"/>
    <lineage>
        <taxon>Bacteria</taxon>
        <taxon>Pseudomonadati</taxon>
        <taxon>Campylobacterota</taxon>
        <taxon>Epsilonproteobacteria</taxon>
        <taxon>Campylobacterales</taxon>
        <taxon>Helicobacteraceae</taxon>
        <taxon>Helicobacter</taxon>
    </lineage>
</organism>
<dbReference type="Proteomes" id="UP000029714">
    <property type="component" value="Unassembled WGS sequence"/>
</dbReference>
<keyword evidence="1" id="KW-0812">Transmembrane</keyword>
<dbReference type="EMBL" id="JRMP02000001">
    <property type="protein sequence ID" value="TLD95893.1"/>
    <property type="molecule type" value="Genomic_DNA"/>
</dbReference>
<dbReference type="Gene3D" id="3.40.30.10">
    <property type="entry name" value="Glutaredoxin"/>
    <property type="match status" value="1"/>
</dbReference>
<name>A0A347VQY3_9HELI</name>
<proteinExistence type="predicted"/>
<reference evidence="2 5" key="4">
    <citation type="submission" date="2019-12" db="EMBL/GenBank/DDBJ databases">
        <title>Multi-Generational Helicobacter saguini Isolates.</title>
        <authorList>
            <person name="Mannion A."/>
            <person name="Shen Z."/>
            <person name="Fox J.G."/>
        </authorList>
    </citation>
    <scope>NUCLEOTIDE SEQUENCE [LARGE SCALE GENOMIC DNA]</scope>
    <source>
        <strain evidence="2">16-048</strain>
        <strain evidence="5">16-048 (F4)</strain>
    </source>
</reference>
<comment type="caution">
    <text evidence="3">The sequence shown here is derived from an EMBL/GenBank/DDBJ whole genome shotgun (WGS) entry which is preliminary data.</text>
</comment>
<evidence type="ECO:0008006" key="6">
    <source>
        <dbReference type="Google" id="ProtNLM"/>
    </source>
</evidence>
<gene>
    <name evidence="2" type="ORF">DCO61_00610</name>
    <name evidence="3" type="ORF">LS64_000565</name>
</gene>
<keyword evidence="4" id="KW-1185">Reference proteome</keyword>
<dbReference type="Proteomes" id="UP000477070">
    <property type="component" value="Unassembled WGS sequence"/>
</dbReference>
<evidence type="ECO:0000313" key="4">
    <source>
        <dbReference type="Proteomes" id="UP000029714"/>
    </source>
</evidence>
<accession>A0A347VQY3</accession>
<dbReference type="SUPFAM" id="SSF52833">
    <property type="entry name" value="Thioredoxin-like"/>
    <property type="match status" value="1"/>
</dbReference>
<keyword evidence="1" id="KW-1133">Transmembrane helix</keyword>
<dbReference type="RefSeq" id="WP_034570695.1">
    <property type="nucleotide sequence ID" value="NZ_JRMP02000001.1"/>
</dbReference>
<sequence length="211" mass="24186">MRYVGYVAMFFCVALLVYFLFSVDKKDSATTQEKVEKHIFIESKNIDSKADSKKDNIFDINIQNSKQDSKKVLFNITSLSNNNAFSNKPKVVMIYPKDCNLCSGITPHINNLARNHKDIDFIILNQKDIIESNILLDKNIVFTNLVETQNDLTFIIDSIKRKLNVERRDFNAPLALIVDKNGEILQMIEGAITEEMIESDINLNFKGDKNE</sequence>
<evidence type="ECO:0000256" key="1">
    <source>
        <dbReference type="SAM" id="Phobius"/>
    </source>
</evidence>
<reference evidence="3 4" key="1">
    <citation type="journal article" date="2014" name="Genome Announc.">
        <title>Draft genome sequences of eight enterohepatic helicobacter species isolated from both laboratory and wild rodents.</title>
        <authorList>
            <person name="Sheh A."/>
            <person name="Shen Z."/>
            <person name="Fox J.G."/>
        </authorList>
    </citation>
    <scope>NUCLEOTIDE SEQUENCE [LARGE SCALE GENOMIC DNA]</scope>
    <source>
        <strain evidence="3 4">MIT 97-6194</strain>
    </source>
</reference>
<evidence type="ECO:0000313" key="2">
    <source>
        <dbReference type="EMBL" id="MWV68569.1"/>
    </source>
</evidence>
<dbReference type="OrthoDB" id="9813820at2"/>